<reference evidence="2 3" key="1">
    <citation type="submission" date="2020-02" db="EMBL/GenBank/DDBJ databases">
        <authorList>
            <person name="Ma Q."/>
            <person name="Huang Y."/>
            <person name="Song X."/>
            <person name="Pei D."/>
        </authorList>
    </citation>
    <scope>NUCLEOTIDE SEQUENCE [LARGE SCALE GENOMIC DNA]</scope>
    <source>
        <strain evidence="2">Sxm20200214</strain>
        <tissue evidence="2">Leaf</tissue>
    </source>
</reference>
<dbReference type="PANTHER" id="PTHR23108">
    <property type="entry name" value="METHYLTRANSFERASE-RELATED"/>
    <property type="match status" value="1"/>
</dbReference>
<dbReference type="InterPro" id="IPR019410">
    <property type="entry name" value="Methyltransf_16"/>
</dbReference>
<dbReference type="GO" id="GO:0005634">
    <property type="term" value="C:nucleus"/>
    <property type="evidence" value="ECO:0007669"/>
    <property type="project" value="TreeGrafter"/>
</dbReference>
<dbReference type="Gene3D" id="3.40.50.150">
    <property type="entry name" value="Vaccinia Virus protein VP39"/>
    <property type="match status" value="1"/>
</dbReference>
<protein>
    <submittedName>
        <fullName evidence="2">Uncharacterized protein</fullName>
    </submittedName>
</protein>
<evidence type="ECO:0000313" key="2">
    <source>
        <dbReference type="EMBL" id="KAG2276972.1"/>
    </source>
</evidence>
<keyword evidence="1" id="KW-0472">Membrane</keyword>
<keyword evidence="1" id="KW-1133">Transmembrane helix</keyword>
<dbReference type="Pfam" id="PF10294">
    <property type="entry name" value="Methyltransf_16"/>
    <property type="match status" value="1"/>
</dbReference>
<gene>
    <name evidence="2" type="ORF">Bca52824_059527</name>
</gene>
<accession>A0A8X7QW26</accession>
<feature type="transmembrane region" description="Helical" evidence="1">
    <location>
        <begin position="62"/>
        <end position="83"/>
    </location>
</feature>
<evidence type="ECO:0000256" key="1">
    <source>
        <dbReference type="SAM" id="Phobius"/>
    </source>
</evidence>
<dbReference type="AlphaFoldDB" id="A0A8X7QW26"/>
<dbReference type="Proteomes" id="UP000886595">
    <property type="component" value="Unassembled WGS sequence"/>
</dbReference>
<feature type="transmembrane region" description="Helical" evidence="1">
    <location>
        <begin position="478"/>
        <end position="499"/>
    </location>
</feature>
<keyword evidence="1" id="KW-0812">Transmembrane</keyword>
<dbReference type="InterPro" id="IPR029063">
    <property type="entry name" value="SAM-dependent_MTases_sf"/>
</dbReference>
<proteinExistence type="predicted"/>
<evidence type="ECO:0000313" key="3">
    <source>
        <dbReference type="Proteomes" id="UP000886595"/>
    </source>
</evidence>
<dbReference type="EMBL" id="JAAMPC010000012">
    <property type="protein sequence ID" value="KAG2276972.1"/>
    <property type="molecule type" value="Genomic_DNA"/>
</dbReference>
<feature type="transmembrane region" description="Helical" evidence="1">
    <location>
        <begin position="322"/>
        <end position="343"/>
    </location>
</feature>
<dbReference type="GO" id="GO:0008276">
    <property type="term" value="F:protein methyltransferase activity"/>
    <property type="evidence" value="ECO:0007669"/>
    <property type="project" value="InterPro"/>
</dbReference>
<comment type="caution">
    <text evidence="2">The sequence shown here is derived from an EMBL/GenBank/DDBJ whole genome shotgun (WGS) entry which is preliminary data.</text>
</comment>
<dbReference type="PANTHER" id="PTHR23108:SF0">
    <property type="entry name" value="METHYLTRANSFERASE-LIKE PROTEIN 22"/>
    <property type="match status" value="1"/>
</dbReference>
<sequence length="521" mass="58397">MEDSENDHVMSEIHLGCPPATIGPFLSRPSSHGHGSFTVTIQHSITSTLPDVWKSELVLSDFVSSLLNGLVLFSLLVHLLHILPSFLSNYTYISPTFSCAIDHGDQILGKLSLELNSSLFHPQAIVNVRDLNWMSEWPVQDTHRDPKPASFIFAADVIYSDDLTIALFSMLKRVMSLGCDKVLYLGLEKRYNFSLDDLNVVANGYACFRRYIKEDMLPFYTCDKKSSFVGKRIDLKQIPQYTKAYDRGEDVELWEIKYVQSFIEGCPFNTILIQVQMLSSLVDTSSLFNYYGCTSKFSFYGFQMGIALPQFLLDIDGASGGILLLWIVGVCILLPLVIAVISLSRSSKYTGNYVMHQTLSAYIIFVGPKMAVLPRTAQGHGWLRPAVGVVELSQCIVLDILGQYSMVNIELFNIVEEVKKVSKAFVVLPKNVNAENAQSIEKKEHLALQELFAKRLVISLMERTDTLPRVSRGITAEGWASIGSVITVIVLIVIWRVIVYGCKKRREISPRIVPVADVEMN</sequence>
<organism evidence="2 3">
    <name type="scientific">Brassica carinata</name>
    <name type="common">Ethiopian mustard</name>
    <name type="synonym">Abyssinian cabbage</name>
    <dbReference type="NCBI Taxonomy" id="52824"/>
    <lineage>
        <taxon>Eukaryota</taxon>
        <taxon>Viridiplantae</taxon>
        <taxon>Streptophyta</taxon>
        <taxon>Embryophyta</taxon>
        <taxon>Tracheophyta</taxon>
        <taxon>Spermatophyta</taxon>
        <taxon>Magnoliopsida</taxon>
        <taxon>eudicotyledons</taxon>
        <taxon>Gunneridae</taxon>
        <taxon>Pentapetalae</taxon>
        <taxon>rosids</taxon>
        <taxon>malvids</taxon>
        <taxon>Brassicales</taxon>
        <taxon>Brassicaceae</taxon>
        <taxon>Brassiceae</taxon>
        <taxon>Brassica</taxon>
    </lineage>
</organism>
<dbReference type="InterPro" id="IPR038899">
    <property type="entry name" value="METTL22"/>
</dbReference>
<keyword evidence="3" id="KW-1185">Reference proteome</keyword>
<name>A0A8X7QW26_BRACI</name>
<dbReference type="OrthoDB" id="46564at2759"/>